<dbReference type="InterPro" id="IPR042099">
    <property type="entry name" value="ANL_N_sf"/>
</dbReference>
<evidence type="ECO:0000256" key="1">
    <source>
        <dbReference type="ARBA" id="ARBA00006432"/>
    </source>
</evidence>
<evidence type="ECO:0000259" key="7">
    <source>
        <dbReference type="Pfam" id="PF00501"/>
    </source>
</evidence>
<dbReference type="EC" id="6.2.1.2" evidence="5"/>
<dbReference type="SUPFAM" id="SSF56801">
    <property type="entry name" value="Acetyl-CoA synthetase-like"/>
    <property type="match status" value="1"/>
</dbReference>
<comment type="similarity">
    <text evidence="1">Belongs to the ATP-dependent AMP-binding enzyme family.</text>
</comment>
<dbReference type="InterPro" id="IPR025110">
    <property type="entry name" value="AMP-bd_C"/>
</dbReference>
<dbReference type="Pfam" id="PF00501">
    <property type="entry name" value="AMP-binding"/>
    <property type="match status" value="1"/>
</dbReference>
<evidence type="ECO:0000259" key="8">
    <source>
        <dbReference type="Pfam" id="PF13193"/>
    </source>
</evidence>
<evidence type="ECO:0000256" key="4">
    <source>
        <dbReference type="ARBA" id="ARBA00022840"/>
    </source>
</evidence>
<evidence type="ECO:0000256" key="3">
    <source>
        <dbReference type="ARBA" id="ARBA00022741"/>
    </source>
</evidence>
<organism evidence="9 10">
    <name type="scientific">Priapulus caudatus</name>
    <name type="common">Priapulid worm</name>
    <dbReference type="NCBI Taxonomy" id="37621"/>
    <lineage>
        <taxon>Eukaryota</taxon>
        <taxon>Metazoa</taxon>
        <taxon>Ecdysozoa</taxon>
        <taxon>Scalidophora</taxon>
        <taxon>Priapulida</taxon>
        <taxon>Priapulimorpha</taxon>
        <taxon>Priapulimorphida</taxon>
        <taxon>Priapulidae</taxon>
        <taxon>Priapulus</taxon>
    </lineage>
</organism>
<name>A0ABM1EYR1_PRICU</name>
<gene>
    <name evidence="10" type="primary">LOC106817185</name>
</gene>
<keyword evidence="3" id="KW-0547">Nucleotide-binding</keyword>
<protein>
    <recommendedName>
        <fullName evidence="5">medium-chain acyl-CoA ligase</fullName>
        <ecNumber evidence="5">6.2.1.2</ecNumber>
    </recommendedName>
</protein>
<dbReference type="InterPro" id="IPR045851">
    <property type="entry name" value="AMP-bd_C_sf"/>
</dbReference>
<feature type="domain" description="AMP-dependent synthetase/ligase" evidence="7">
    <location>
        <begin position="105"/>
        <end position="439"/>
    </location>
</feature>
<keyword evidence="9" id="KW-1185">Reference proteome</keyword>
<dbReference type="InterPro" id="IPR051087">
    <property type="entry name" value="Mitochondrial_ACSM"/>
</dbReference>
<keyword evidence="2" id="KW-0436">Ligase</keyword>
<keyword evidence="4" id="KW-0067">ATP-binding</keyword>
<evidence type="ECO:0000313" key="10">
    <source>
        <dbReference type="RefSeq" id="XP_014677332.1"/>
    </source>
</evidence>
<evidence type="ECO:0000256" key="6">
    <source>
        <dbReference type="ARBA" id="ARBA00048477"/>
    </source>
</evidence>
<dbReference type="Proteomes" id="UP000695022">
    <property type="component" value="Unplaced"/>
</dbReference>
<dbReference type="PANTHER" id="PTHR43605:SF10">
    <property type="entry name" value="ACYL-COA SYNTHETASE MEDIUM CHAIN FAMILY MEMBER 3"/>
    <property type="match status" value="1"/>
</dbReference>
<dbReference type="InterPro" id="IPR000873">
    <property type="entry name" value="AMP-dep_synth/lig_dom"/>
</dbReference>
<dbReference type="RefSeq" id="XP_014677332.1">
    <property type="nucleotide sequence ID" value="XM_014821846.1"/>
</dbReference>
<dbReference type="InterPro" id="IPR020845">
    <property type="entry name" value="AMP-binding_CS"/>
</dbReference>
<dbReference type="Gene3D" id="3.30.300.30">
    <property type="match status" value="1"/>
</dbReference>
<evidence type="ECO:0000256" key="5">
    <source>
        <dbReference type="ARBA" id="ARBA00039009"/>
    </source>
</evidence>
<dbReference type="PANTHER" id="PTHR43605">
    <property type="entry name" value="ACYL-COENZYME A SYNTHETASE"/>
    <property type="match status" value="1"/>
</dbReference>
<evidence type="ECO:0000256" key="2">
    <source>
        <dbReference type="ARBA" id="ARBA00022598"/>
    </source>
</evidence>
<dbReference type="Gene3D" id="3.40.50.12780">
    <property type="entry name" value="N-terminal domain of ligase-like"/>
    <property type="match status" value="1"/>
</dbReference>
<evidence type="ECO:0000313" key="9">
    <source>
        <dbReference type="Proteomes" id="UP000695022"/>
    </source>
</evidence>
<dbReference type="PROSITE" id="PS00455">
    <property type="entry name" value="AMP_BINDING"/>
    <property type="match status" value="1"/>
</dbReference>
<feature type="domain" description="AMP-binding enzyme C-terminal" evidence="8">
    <location>
        <begin position="469"/>
        <end position="550"/>
    </location>
</feature>
<accession>A0ABM1EYR1</accession>
<proteinExistence type="inferred from homology"/>
<sequence>MALSTRRFAPRFLRRLCGNGYGLSNTRCTNPMIFKQFHATPLPRKCLLVLTRSLCVAPSNVGFHDYELERRTFKIDVPHKFNFVRDVIEKWAEKEESGERKPLPALWFIETSGREHKWSYGDLAQKAKRGATALETGAGLARGDRTLIIMPKMPEWWLIYMACVRSGIVLCPGTTLLRPADIEHRLQVSAAVAIIAGEDVADTVDQVAKTCPNLKTKIVVGKNEVSRNGWLDFKKLYNNASDEHECADTLATDAMNIFFTSGTTGHPKMTLHTQASYGLGHLITGRHWLDLSDRDVLWALSDTGWAKSAYSNVFAPWLQGACAFIHEMPKFDSKQTLNVLLQYPVTVFCAPPTGYRMMVLDHDLSGIKHAAVRHCVSAGEPLNPEVIEKWKEQTGHTIREGYGQTETTLLAGTYRCIPAKAGSMGKPAPGYDLQVREAATPACSTRGGYEMIILSGFTSFYSYRIGPFEVESALIEHPAVAESAVISSPDPVRGEVVKAVIVLTDENKDYADKDALIKEIQDHVKEVTAPYKYPRKVEFVEQLPKTISGKIRRVELRDKEWGRVKEEESEEDLSAGNK</sequence>
<reference evidence="10" key="1">
    <citation type="submission" date="2025-08" db="UniProtKB">
        <authorList>
            <consortium name="RefSeq"/>
        </authorList>
    </citation>
    <scope>IDENTIFICATION</scope>
</reference>
<dbReference type="Pfam" id="PF13193">
    <property type="entry name" value="AMP-binding_C"/>
    <property type="match status" value="1"/>
</dbReference>
<dbReference type="GeneID" id="106817185"/>
<comment type="catalytic activity">
    <reaction evidence="6">
        <text>a medium-chain fatty acid + ATP + CoA = a medium-chain fatty acyl-CoA + AMP + diphosphate</text>
        <dbReference type="Rhea" id="RHEA:48340"/>
        <dbReference type="ChEBI" id="CHEBI:30616"/>
        <dbReference type="ChEBI" id="CHEBI:33019"/>
        <dbReference type="ChEBI" id="CHEBI:57287"/>
        <dbReference type="ChEBI" id="CHEBI:59558"/>
        <dbReference type="ChEBI" id="CHEBI:90546"/>
        <dbReference type="ChEBI" id="CHEBI:456215"/>
        <dbReference type="EC" id="6.2.1.2"/>
    </reaction>
    <physiologicalReaction direction="left-to-right" evidence="6">
        <dbReference type="Rhea" id="RHEA:48341"/>
    </physiologicalReaction>
</comment>